<evidence type="ECO:0000313" key="2">
    <source>
        <dbReference type="Proteomes" id="UP000216438"/>
    </source>
</evidence>
<sequence>MTRTGTNPIPKTRAGRPDAFTRVGLKGLPDFAQAGVLAKAKAMTDHVTQALDSIDSRIAGASRLLKGDISVILQHGSDGKNVVEAIQRMWRAGRRTTYHAATLTQATAGAPKASLIRG</sequence>
<evidence type="ECO:0000313" key="1">
    <source>
        <dbReference type="EMBL" id="ASX25857.1"/>
    </source>
</evidence>
<dbReference type="EMBL" id="CP016303">
    <property type="protein sequence ID" value="ASX25857.1"/>
    <property type="molecule type" value="Genomic_DNA"/>
</dbReference>
<reference evidence="2" key="1">
    <citation type="submission" date="2016-06" db="EMBL/GenBank/DDBJ databases">
        <authorList>
            <person name="Chen W."/>
            <person name="Hasegawa D.K."/>
        </authorList>
    </citation>
    <scope>NUCLEOTIDE SEQUENCE [LARGE SCALE GENOMIC DNA]</scope>
    <source>
        <strain evidence="2">MEAM1</strain>
    </source>
</reference>
<proteinExistence type="predicted"/>
<accession>A0A249DY76</accession>
<reference evidence="1 2" key="2">
    <citation type="submission" date="2017-09" db="EMBL/GenBank/DDBJ databases">
        <title>The genome of whitefly Bemisia tabaci, a global crop pest, provides novel insights into virus transmission, host adaptation and insecticide resistance.</title>
        <authorList>
            <person name="Kaur N."/>
            <person name="Kliot A."/>
            <person name="Pinheiro P.V."/>
            <person name="Luan J."/>
            <person name="Zheng Y."/>
            <person name="Liu W."/>
            <person name="Sun H."/>
            <person name="Yang X."/>
            <person name="Xu Y."/>
            <person name="Luo Y."/>
            <person name="Kruse A."/>
            <person name="Fisher T.W."/>
            <person name="Nelson D.R."/>
            <person name="Elimelech M."/>
            <person name="MacCoss M."/>
            <person name="Johnson R."/>
            <person name="Cohen E."/>
            <person name="Hunter W.B."/>
            <person name="Brown J.K."/>
            <person name="Jander G."/>
            <person name="Cilia M."/>
            <person name="Douglas A.E."/>
            <person name="Ghanim M."/>
            <person name="Simmons A.M."/>
            <person name="Wintermantel W.M."/>
            <person name="Ling K.-S."/>
            <person name="Fei Z."/>
        </authorList>
    </citation>
    <scope>NUCLEOTIDE SEQUENCE [LARGE SCALE GENOMIC DNA]</scope>
    <source>
        <strain evidence="1 2">MEAM1</strain>
    </source>
</reference>
<gene>
    <name evidence="1" type="ORF">BA171_01525</name>
</gene>
<protein>
    <submittedName>
        <fullName evidence="1">Uncharacterized protein</fullName>
    </submittedName>
</protein>
<dbReference type="Proteomes" id="UP000216438">
    <property type="component" value="Chromosome"/>
</dbReference>
<name>A0A249DY76_9ENTR</name>
<dbReference type="AlphaFoldDB" id="A0A249DY76"/>
<organism evidence="1 2">
    <name type="scientific">Candidatus Hamiltonella defensa</name>
    <name type="common">Bemisia tabaci</name>
    <dbReference type="NCBI Taxonomy" id="672795"/>
    <lineage>
        <taxon>Bacteria</taxon>
        <taxon>Pseudomonadati</taxon>
        <taxon>Pseudomonadota</taxon>
        <taxon>Gammaproteobacteria</taxon>
        <taxon>Enterobacterales</taxon>
        <taxon>Enterobacteriaceae</taxon>
        <taxon>aphid secondary symbionts</taxon>
        <taxon>Candidatus Williamhamiltonella</taxon>
    </lineage>
</organism>